<organism evidence="4 5">
    <name type="scientific">Glossina austeni</name>
    <name type="common">Savannah tsetse fly</name>
    <dbReference type="NCBI Taxonomy" id="7395"/>
    <lineage>
        <taxon>Eukaryota</taxon>
        <taxon>Metazoa</taxon>
        <taxon>Ecdysozoa</taxon>
        <taxon>Arthropoda</taxon>
        <taxon>Hexapoda</taxon>
        <taxon>Insecta</taxon>
        <taxon>Pterygota</taxon>
        <taxon>Neoptera</taxon>
        <taxon>Endopterygota</taxon>
        <taxon>Diptera</taxon>
        <taxon>Brachycera</taxon>
        <taxon>Muscomorpha</taxon>
        <taxon>Hippoboscoidea</taxon>
        <taxon>Glossinidae</taxon>
        <taxon>Glossina</taxon>
    </lineage>
</organism>
<feature type="region of interest" description="Disordered" evidence="1">
    <location>
        <begin position="1645"/>
        <end position="1664"/>
    </location>
</feature>
<dbReference type="PANTHER" id="PTHR39072">
    <property type="entry name" value="RE48511P"/>
    <property type="match status" value="1"/>
</dbReference>
<proteinExistence type="predicted"/>
<feature type="compositionally biased region" description="Basic residues" evidence="1">
    <location>
        <begin position="2371"/>
        <end position="2387"/>
    </location>
</feature>
<dbReference type="PANTHER" id="PTHR39072:SF2">
    <property type="match status" value="1"/>
</dbReference>
<keyword evidence="2" id="KW-0812">Transmembrane</keyword>
<keyword evidence="2" id="KW-0472">Membrane</keyword>
<keyword evidence="5" id="KW-1185">Reference proteome</keyword>
<evidence type="ECO:0000313" key="5">
    <source>
        <dbReference type="Proteomes" id="UP000078200"/>
    </source>
</evidence>
<evidence type="ECO:0000259" key="3">
    <source>
        <dbReference type="Pfam" id="PF15950"/>
    </source>
</evidence>
<evidence type="ECO:0000256" key="1">
    <source>
        <dbReference type="SAM" id="MobiDB-lite"/>
    </source>
</evidence>
<feature type="transmembrane region" description="Helical" evidence="2">
    <location>
        <begin position="21"/>
        <end position="43"/>
    </location>
</feature>
<evidence type="ECO:0000313" key="4">
    <source>
        <dbReference type="EnsemblMetazoa" id="GAUT024581-PA"/>
    </source>
</evidence>
<feature type="region of interest" description="Disordered" evidence="1">
    <location>
        <begin position="1713"/>
        <end position="1747"/>
    </location>
</feature>
<dbReference type="Pfam" id="PF15950">
    <property type="entry name" value="DUF4758"/>
    <property type="match status" value="2"/>
</dbReference>
<accession>A0A1A9V3J9</accession>
<evidence type="ECO:0000256" key="2">
    <source>
        <dbReference type="SAM" id="Phobius"/>
    </source>
</evidence>
<dbReference type="VEuPathDB" id="VectorBase:GAUT024581"/>
<feature type="region of interest" description="Disordered" evidence="1">
    <location>
        <begin position="2364"/>
        <end position="2394"/>
    </location>
</feature>
<keyword evidence="2" id="KW-1133">Transmembrane helix</keyword>
<feature type="compositionally biased region" description="Polar residues" evidence="1">
    <location>
        <begin position="2013"/>
        <end position="2025"/>
    </location>
</feature>
<feature type="compositionally biased region" description="Basic and acidic residues" evidence="1">
    <location>
        <begin position="1987"/>
        <end position="1999"/>
    </location>
</feature>
<sequence>MLKPNDKPYIMARRRYMCCHSECATIRLILHFCFMFIGGLTVLPRASTQLMDDSFTVKPTPALRLGEEELMTVVLLKNDNSRAGGEQSRGRFINVRPGIGLLTSTARTFIQEGITTEYATQVVGTTLDSGRLYAQFLKKSSRVLYKEDNENGPSVITSWVGESLTQGELILNTLSKNLLQSHNDVFNAEKPDWRAIDDDIFLNLRDYVANTDFIQVRNPHASLHEDIQPSWTSMPSTGLSTSLYSIPENLTQLMSLVDMKVPTTPAEKVLQIADLPTYTVKHHYEPSGYFRNDSVLNSNRDARNEVYGRSGKLIYKEFHSDNEKASSKISHTVQSNEATDNHFSTITYYGFADFTTVVGDSVIVFSPGTARCSSDTNANVTSIKGEATLDAISFQLTHIEPTEAGTAIHNFSARSFQSEIFDLNSVITPQFFSKTSLTTASEKHTSVKRVVLEPSGHTPTETLIKNSTLFPISVSATTLVEENVELSHPSNDQILNIFTALAIDETNTLMATLGPKISFNQSNTITYANLETNPSTLGGATTIFFEDDPFTNFLAKSNLDPITIPLATRALDKKHKAERGFGSQAIEKAMEIFTTDYIYSSIRDITTILKNEPKATNNSRATGIVKIIPDAIVREIQSNDKVDIDDCIRTSQVFLTQSPRTITELITSTNIHNTTNFEIGSVTKYYCIQTTSKYDTKNEEKPTVVSNLPSFKSIDTPTESIERITEFLGVSENEASTLISDIASTTKARKDEETLKVVSSGPADLVERPTLKEVASQLIVKDLNLEPVTEIQSKFSGNILETDEEDEIELIYKTLYTTYTYLTTYFHEIDTSISSHTEVVTNIITSTLDDNGNSYIRFPLTQLMENNKESKFTSLSTVTRYTLSTELDTYIQSEEKKNADNEEYFADNTEARTEINAAATEQTNFFRTFYTTYTYYTTIFADNETEIMSRTEIHTNFVKPTKVSKASKTQTSLYAFLPLQPNEHISPSEARLSQHEDSYGNRINNITSEEKHVPIISDMEYSSAVTFITDVRSSSSIGEQHVIDQELYLKLSDISEPNQSSLDDQVSSESNTDDEVLPSATLLLQTSFTTFTYYTTMYSGRKTNIISHLETITNTHTETLKSSKTLNLDETTLPITYFTTFTYWTKLARDGQITTVSREDTVSNVVTPTKVFTEEPAESKIANSPLYTHNIDSSSKYSNQTQPYIKANGYNVETNAMFSIVTSVLKPTTYYTTYTFYTTSYELDNTITDSHLETVTNAITPTLTLTPAPFARETTTVPLPLLPSSPATPDKASISILAYDLKKIIDADGISTLFFTTQVQSTVDQYGKFSEFVNSTSSLYVDEVKKALLLTIIKSERSGTDNQKQHKTGLVRLIEGTRTGNKTTTLYQSRVIGTIIDQRYAQIIESTSSFIFEHSSDLPDSLIRANNTLTDSVIQSIQRPTVAMSDPPLIEGSEERYRFDYKINESEMKDIDRTSLPYITQSKKRVFTPTIRPFASRNRPQFAPKKSSLLPSSATIITRSDFTPTITATPALKSSSRFTSFRYSSNPSSTISGYGSVRRFGRLGKPSSSSIGLRLNRVNAAVSQQSFRINVSTNLRRLSGSVNRPTLSSIFSSNDNRFSRLKPAQTQTQNLDEMLTYVLRTGADSNSQQNDEENLPLHDENDVNDTFSLLNRQNKLRVRRPLSNGSSAPPSRSSYSNVSPGFLRRLSRFRSSTVTTTTSIPTTLKSRPKGFQRHVAGSSAQNRSRFSNSLFPTRNIFGTQRAFIDHVNADNTEDTPVFDENLSKGSENDEDSEYEEEDEEEILEEDDVEDVFRRRRSSRKSSLSFFTDNEKYRPYWRVKREADNNVQSVSNFRNRFRRPVKTSAIQAETRSNDDQNADNNSTFFAARTNSYPRKRVGSRLNGHLQNLQSTSIKTESLTLNRPIRPTRPTSGARAQFTLREKDSTTTTPRTQKSRTGFRRSQPGGAMSSYPSVSSTLNTTIGHRRLKTKVDSTPRTRDSISTRTRTGNIASGRARTTSSRNSVNNRARTNNDIKSELLIFDNSDTITVTYRVPTSVTVPIVDGKVTEYKLLVTAKTYSEVLGPKQYTSFTNVNGQTQLVLTREDSTVNYVGETKLTQYFLHEKPTTTVTFTPTTIRGRKTSFSHILPSTVYSVEEVVSTIQPKISPNVPLANILLSQLLLGQGGLQTANPLLEALSGALTQSVGLVMTSNINPVTEYRTHASTYITTVYEGKSTILPVTFQGKKILTTIYDTTAQTITATEFITDTIITTPTLMPQILSQTQIAANSLLLQQLLLQQQVPHSDVNGQLGAALLNIIPSQLYLNGESLQQLEAINNVRLSNRGRDLNDDDDIASGSGLNIDDITLVAQTHSQKPSRKKARKSGKSHKRKSQVEPVQPQSSVVTLYLSGRRPGEFSTVLSTVPVRLASTLYKRHATAIISSLCGTDRSEYNDYVATQQTFLNKNEAVHATQTLESIVGNVLKWRTQSLATGPENSHTK</sequence>
<dbReference type="InterPro" id="IPR031866">
    <property type="entry name" value="DUF4758"/>
</dbReference>
<reference evidence="4" key="1">
    <citation type="submission" date="2020-05" db="UniProtKB">
        <authorList>
            <consortium name="EnsemblMetazoa"/>
        </authorList>
    </citation>
    <scope>IDENTIFICATION</scope>
    <source>
        <strain evidence="4">TTRI</strain>
    </source>
</reference>
<feature type="domain" description="DUF4758" evidence="3">
    <location>
        <begin position="1227"/>
        <end position="1409"/>
    </location>
</feature>
<dbReference type="Proteomes" id="UP000078200">
    <property type="component" value="Unassembled WGS sequence"/>
</dbReference>
<dbReference type="EnsemblMetazoa" id="GAUT024581-RA">
    <property type="protein sequence ID" value="GAUT024581-PA"/>
    <property type="gene ID" value="GAUT024581"/>
</dbReference>
<feature type="compositionally biased region" description="Polar residues" evidence="1">
    <location>
        <begin position="1738"/>
        <end position="1747"/>
    </location>
</feature>
<feature type="compositionally biased region" description="Low complexity" evidence="1">
    <location>
        <begin position="1713"/>
        <end position="1725"/>
    </location>
</feature>
<protein>
    <recommendedName>
        <fullName evidence="3">DUF4758 domain-containing protein</fullName>
    </recommendedName>
</protein>
<feature type="domain" description="DUF4758" evidence="3">
    <location>
        <begin position="928"/>
        <end position="971"/>
    </location>
</feature>
<name>A0A1A9V3J9_GLOAU</name>
<feature type="compositionally biased region" description="Polar residues" evidence="1">
    <location>
        <begin position="1903"/>
        <end position="1919"/>
    </location>
</feature>
<dbReference type="STRING" id="7395.A0A1A9V3J9"/>
<feature type="compositionally biased region" description="Low complexity" evidence="1">
    <location>
        <begin position="1683"/>
        <end position="1699"/>
    </location>
</feature>
<feature type="region of interest" description="Disordered" evidence="1">
    <location>
        <begin position="1899"/>
        <end position="2025"/>
    </location>
</feature>
<feature type="compositionally biased region" description="Polar residues" evidence="1">
    <location>
        <begin position="1968"/>
        <end position="1980"/>
    </location>
</feature>
<feature type="region of interest" description="Disordered" evidence="1">
    <location>
        <begin position="1674"/>
        <end position="1699"/>
    </location>
</feature>
<feature type="compositionally biased region" description="Acidic residues" evidence="1">
    <location>
        <begin position="1788"/>
        <end position="1803"/>
    </location>
</feature>
<feature type="region of interest" description="Disordered" evidence="1">
    <location>
        <begin position="1768"/>
        <end position="1803"/>
    </location>
</feature>